<dbReference type="InterPro" id="IPR037165">
    <property type="entry name" value="AldOxase/xan_DH_Mopterin-bd_sf"/>
</dbReference>
<dbReference type="EMBL" id="BAAARA010000001">
    <property type="protein sequence ID" value="GAA2330947.1"/>
    <property type="molecule type" value="Genomic_DNA"/>
</dbReference>
<reference evidence="2 3" key="1">
    <citation type="journal article" date="2019" name="Int. J. Syst. Evol. Microbiol.">
        <title>The Global Catalogue of Microorganisms (GCM) 10K type strain sequencing project: providing services to taxonomists for standard genome sequencing and annotation.</title>
        <authorList>
            <consortium name="The Broad Institute Genomics Platform"/>
            <consortium name="The Broad Institute Genome Sequencing Center for Infectious Disease"/>
            <person name="Wu L."/>
            <person name="Ma J."/>
        </authorList>
    </citation>
    <scope>NUCLEOTIDE SEQUENCE [LARGE SCALE GENOMIC DNA]</scope>
    <source>
        <strain evidence="2 3">JCM 16221</strain>
    </source>
</reference>
<proteinExistence type="predicted"/>
<evidence type="ECO:0000259" key="1">
    <source>
        <dbReference type="SMART" id="SM01008"/>
    </source>
</evidence>
<dbReference type="Proteomes" id="UP001501218">
    <property type="component" value="Unassembled WGS sequence"/>
</dbReference>
<dbReference type="Gene3D" id="3.30.365.10">
    <property type="entry name" value="Aldehyde oxidase/xanthine dehydrogenase, molybdopterin binding domain"/>
    <property type="match status" value="4"/>
</dbReference>
<dbReference type="PROSITE" id="PS51318">
    <property type="entry name" value="TAT"/>
    <property type="match status" value="1"/>
</dbReference>
<dbReference type="SMART" id="SM01008">
    <property type="entry name" value="Ald_Xan_dh_C"/>
    <property type="match status" value="1"/>
</dbReference>
<dbReference type="InterPro" id="IPR008274">
    <property type="entry name" value="AldOxase/xan_DH_MoCoBD1"/>
</dbReference>
<dbReference type="Pfam" id="PF20256">
    <property type="entry name" value="MoCoBD_2"/>
    <property type="match status" value="2"/>
</dbReference>
<evidence type="ECO:0000313" key="3">
    <source>
        <dbReference type="Proteomes" id="UP001501218"/>
    </source>
</evidence>
<dbReference type="InterPro" id="IPR046867">
    <property type="entry name" value="AldOxase/xan_DH_MoCoBD2"/>
</dbReference>
<dbReference type="InterPro" id="IPR006311">
    <property type="entry name" value="TAT_signal"/>
</dbReference>
<dbReference type="PIRSF" id="PIRSF036389">
    <property type="entry name" value="IOR_B"/>
    <property type="match status" value="1"/>
</dbReference>
<gene>
    <name evidence="2" type="ORF">GCM10009854_02350</name>
</gene>
<sequence length="744" mass="78913">MVHPATTDQEEAAPPSGLRRRRFLAYLAAAPTLTVAAKFAAQGEAAAAPGPVSAQLPLPPLSEVADFGDVMVLASTPTTALMKLEFTGDNKVLFELPRLEVGQGLNTSVAMILAEELGARVDDVAVKLSDARPELVWNQFTAGSTSIRTLWHPLRTMAAAGRARLITAAAQKWGVPAEQLKAQGTGIVGPGGRKAKFGDLAKDAAKVIAPSVSSAPKDAAEYAVVGKGHGRADARDIVTGRAKYVSDIKIPGSLVAVVVRPPTLDGEVQSFDDSAARRMPGVKEVTEIPTGVAVVANYTWQAMEAAKKVEVTWSQGPIAGQSDSDIQAQLADMTGTLGDTLGDGADAGEIDETFDFAFVSHAPMENNYAVADVKNKRAEIWTPAQSPVAAQKDIAAAIGIPLSSVTVNVTRAGGSFGRHLFHDAAIEAAQVSKAVGKPIKLFWTRPDDTKHGRMRPASHHRIKASMRDGSVRSWAHKMSSVQVDFTHGLGDLLTSTVVQAEVGKLPASQLYFNLTQSIPYEFGTTTISLNDLQLDGVHTGSWRSVHSATFRTAEELVIDQLAEQAGADRAQFRMDNLKNERAMTVLRKAMENGDWGRSLGQGKAQGICVHEEYRSVAACLVEIDANDRENPRVTKARIVVDVGQPINPRGVEAQMQGGLVDAISTVLRASNHIDDGAVRESSYGDFQWARQRHTPRDLGVEVLPATTGDPGGAGELGVPVAAGAIASAYAAATGTKPRTFPVNH</sequence>
<dbReference type="PANTHER" id="PTHR47495:SF1">
    <property type="entry name" value="BLL3820 PROTEIN"/>
    <property type="match status" value="1"/>
</dbReference>
<dbReference type="InterPro" id="IPR012368">
    <property type="entry name" value="OxRdtase_Mopterin-bd_su_IorB"/>
</dbReference>
<comment type="caution">
    <text evidence="2">The sequence shown here is derived from an EMBL/GenBank/DDBJ whole genome shotgun (WGS) entry which is preliminary data.</text>
</comment>
<dbReference type="RefSeq" id="WP_344125488.1">
    <property type="nucleotide sequence ID" value="NZ_BAAARA010000001.1"/>
</dbReference>
<name>A0ABN3FIA1_9PSEU</name>
<keyword evidence="3" id="KW-1185">Reference proteome</keyword>
<organism evidence="2 3">
    <name type="scientific">Saccharopolyspora halophila</name>
    <dbReference type="NCBI Taxonomy" id="405551"/>
    <lineage>
        <taxon>Bacteria</taxon>
        <taxon>Bacillati</taxon>
        <taxon>Actinomycetota</taxon>
        <taxon>Actinomycetes</taxon>
        <taxon>Pseudonocardiales</taxon>
        <taxon>Pseudonocardiaceae</taxon>
        <taxon>Saccharopolyspora</taxon>
    </lineage>
</organism>
<dbReference type="PANTHER" id="PTHR47495">
    <property type="entry name" value="ALDEHYDE DEHYDROGENASE"/>
    <property type="match status" value="1"/>
</dbReference>
<dbReference type="SUPFAM" id="SSF56003">
    <property type="entry name" value="Molybdenum cofactor-binding domain"/>
    <property type="match status" value="2"/>
</dbReference>
<protein>
    <submittedName>
        <fullName evidence="2">Molybdopterin-dependent oxidoreductase</fullName>
    </submittedName>
</protein>
<feature type="domain" description="Aldehyde oxidase/xanthine dehydrogenase a/b hammerhead" evidence="1">
    <location>
        <begin position="239"/>
        <end position="317"/>
    </location>
</feature>
<dbReference type="InterPro" id="IPR000674">
    <property type="entry name" value="Ald_Oxase/Xan_DH_a/b"/>
</dbReference>
<evidence type="ECO:0000313" key="2">
    <source>
        <dbReference type="EMBL" id="GAA2330947.1"/>
    </source>
</evidence>
<dbReference type="Gene3D" id="3.90.1170.50">
    <property type="entry name" value="Aldehyde oxidase/xanthine dehydrogenase, a/b hammerhead"/>
    <property type="match status" value="1"/>
</dbReference>
<dbReference type="Pfam" id="PF02738">
    <property type="entry name" value="MoCoBD_1"/>
    <property type="match status" value="1"/>
</dbReference>
<accession>A0ABN3FIA1</accession>
<dbReference type="InterPro" id="IPR052516">
    <property type="entry name" value="N-heterocyclic_Hydroxylase"/>
</dbReference>